<dbReference type="Gene3D" id="3.40.50.1820">
    <property type="entry name" value="alpha/beta hydrolase"/>
    <property type="match status" value="1"/>
</dbReference>
<evidence type="ECO:0000256" key="3">
    <source>
        <dbReference type="ARBA" id="ARBA00047591"/>
    </source>
</evidence>
<gene>
    <name evidence="7" type="ORF">M407DRAFT_223817</name>
</gene>
<dbReference type="GO" id="GO:0006629">
    <property type="term" value="P:lipid metabolic process"/>
    <property type="evidence" value="ECO:0007669"/>
    <property type="project" value="InterPro"/>
</dbReference>
<sequence>MLSSALFFLAQVLVSALAAPVVNERASVTAASASVVSSFTPYIQLARAAYCTEGASVWTCGAACNAISDFQIYAGGGDGAATPSWFVGWSSSLNSIVVAHEGTDPTQFLSLVNDADFVPDAMDQAYFPGISSSIKVHGGFQDTFKRSASSILAAVKTVIAAKSSSKVTLVGHSLGGALALLDSIYLKIQIPSITTKTVTLGGPRVGNPAFASYLASFDLTRITHELDPIPIVPGEVHQSSADDKWYNCPGSDNTDLRCSTGNVLNIFLSDIVDHLGPYNNLWVGTIYC</sequence>
<feature type="chain" id="PRO_5002177737" description="Fungal lipase-type domain-containing protein" evidence="5">
    <location>
        <begin position="19"/>
        <end position="288"/>
    </location>
</feature>
<dbReference type="CDD" id="cd00519">
    <property type="entry name" value="Lipase_3"/>
    <property type="match status" value="1"/>
</dbReference>
<dbReference type="STRING" id="1051891.A0A0C3QWF8"/>
<dbReference type="EMBL" id="KN822944">
    <property type="protein sequence ID" value="KIO34151.1"/>
    <property type="molecule type" value="Genomic_DNA"/>
</dbReference>
<dbReference type="Proteomes" id="UP000054248">
    <property type="component" value="Unassembled WGS sequence"/>
</dbReference>
<keyword evidence="5" id="KW-0732">Signal</keyword>
<feature type="signal peptide" evidence="5">
    <location>
        <begin position="1"/>
        <end position="18"/>
    </location>
</feature>
<dbReference type="PANTHER" id="PTHR45856:SF25">
    <property type="entry name" value="FUNGAL LIPASE-LIKE DOMAIN-CONTAINING PROTEIN"/>
    <property type="match status" value="1"/>
</dbReference>
<comment type="catalytic activity">
    <reaction evidence="4">
        <text>a monoacylglycerol + H2O = glycerol + a fatty acid + H(+)</text>
        <dbReference type="Rhea" id="RHEA:15245"/>
        <dbReference type="ChEBI" id="CHEBI:15377"/>
        <dbReference type="ChEBI" id="CHEBI:15378"/>
        <dbReference type="ChEBI" id="CHEBI:17408"/>
        <dbReference type="ChEBI" id="CHEBI:17754"/>
        <dbReference type="ChEBI" id="CHEBI:28868"/>
    </reaction>
</comment>
<protein>
    <recommendedName>
        <fullName evidence="6">Fungal lipase-type domain-containing protein</fullName>
    </recommendedName>
</protein>
<dbReference type="Pfam" id="PF01764">
    <property type="entry name" value="Lipase_3"/>
    <property type="match status" value="1"/>
</dbReference>
<evidence type="ECO:0000259" key="6">
    <source>
        <dbReference type="Pfam" id="PF01764"/>
    </source>
</evidence>
<reference evidence="7 8" key="1">
    <citation type="submission" date="2014-04" db="EMBL/GenBank/DDBJ databases">
        <authorList>
            <consortium name="DOE Joint Genome Institute"/>
            <person name="Kuo A."/>
            <person name="Girlanda M."/>
            <person name="Perotto S."/>
            <person name="Kohler A."/>
            <person name="Nagy L.G."/>
            <person name="Floudas D."/>
            <person name="Copeland A."/>
            <person name="Barry K.W."/>
            <person name="Cichocki N."/>
            <person name="Veneault-Fourrey C."/>
            <person name="LaButti K."/>
            <person name="Lindquist E.A."/>
            <person name="Lipzen A."/>
            <person name="Lundell T."/>
            <person name="Morin E."/>
            <person name="Murat C."/>
            <person name="Sun H."/>
            <person name="Tunlid A."/>
            <person name="Henrissat B."/>
            <person name="Grigoriev I.V."/>
            <person name="Hibbett D.S."/>
            <person name="Martin F."/>
            <person name="Nordberg H.P."/>
            <person name="Cantor M.N."/>
            <person name="Hua S.X."/>
        </authorList>
    </citation>
    <scope>NUCLEOTIDE SEQUENCE [LARGE SCALE GENOMIC DNA]</scope>
    <source>
        <strain evidence="7 8">MUT 4182</strain>
    </source>
</reference>
<organism evidence="7 8">
    <name type="scientific">Tulasnella calospora MUT 4182</name>
    <dbReference type="NCBI Taxonomy" id="1051891"/>
    <lineage>
        <taxon>Eukaryota</taxon>
        <taxon>Fungi</taxon>
        <taxon>Dikarya</taxon>
        <taxon>Basidiomycota</taxon>
        <taxon>Agaricomycotina</taxon>
        <taxon>Agaricomycetes</taxon>
        <taxon>Cantharellales</taxon>
        <taxon>Tulasnellaceae</taxon>
        <taxon>Tulasnella</taxon>
    </lineage>
</organism>
<evidence type="ECO:0000313" key="8">
    <source>
        <dbReference type="Proteomes" id="UP000054248"/>
    </source>
</evidence>
<dbReference type="InterPro" id="IPR029058">
    <property type="entry name" value="AB_hydrolase_fold"/>
</dbReference>
<dbReference type="InterPro" id="IPR002921">
    <property type="entry name" value="Fungal_lipase-type"/>
</dbReference>
<dbReference type="AlphaFoldDB" id="A0A0C3QWF8"/>
<dbReference type="InterPro" id="IPR051218">
    <property type="entry name" value="Sec_MonoDiacylglyc_Lipase"/>
</dbReference>
<dbReference type="SUPFAM" id="SSF53474">
    <property type="entry name" value="alpha/beta-Hydrolases"/>
    <property type="match status" value="1"/>
</dbReference>
<comment type="catalytic activity">
    <reaction evidence="3">
        <text>a diacylglycerol + H2O = a monoacylglycerol + a fatty acid + H(+)</text>
        <dbReference type="Rhea" id="RHEA:32731"/>
        <dbReference type="ChEBI" id="CHEBI:15377"/>
        <dbReference type="ChEBI" id="CHEBI:15378"/>
        <dbReference type="ChEBI" id="CHEBI:17408"/>
        <dbReference type="ChEBI" id="CHEBI:18035"/>
        <dbReference type="ChEBI" id="CHEBI:28868"/>
    </reaction>
</comment>
<dbReference type="PANTHER" id="PTHR45856">
    <property type="entry name" value="ALPHA/BETA-HYDROLASES SUPERFAMILY PROTEIN"/>
    <property type="match status" value="1"/>
</dbReference>
<dbReference type="HOGENOM" id="CLU_032957_9_1_1"/>
<accession>A0A0C3QWF8</accession>
<feature type="domain" description="Fungal lipase-type" evidence="6">
    <location>
        <begin position="97"/>
        <end position="235"/>
    </location>
</feature>
<evidence type="ECO:0000256" key="4">
    <source>
        <dbReference type="ARBA" id="ARBA00048461"/>
    </source>
</evidence>
<proteinExistence type="inferred from homology"/>
<dbReference type="OrthoDB" id="426718at2759"/>
<name>A0A0C3QWF8_9AGAM</name>
<evidence type="ECO:0000313" key="7">
    <source>
        <dbReference type="EMBL" id="KIO34151.1"/>
    </source>
</evidence>
<comment type="similarity">
    <text evidence="2">Belongs to the AB hydrolase superfamily. Lipase family. Class 3 subfamily.</text>
</comment>
<keyword evidence="8" id="KW-1185">Reference proteome</keyword>
<evidence type="ECO:0000256" key="2">
    <source>
        <dbReference type="ARBA" id="ARBA00043996"/>
    </source>
</evidence>
<reference evidence="8" key="2">
    <citation type="submission" date="2015-01" db="EMBL/GenBank/DDBJ databases">
        <title>Evolutionary Origins and Diversification of the Mycorrhizal Mutualists.</title>
        <authorList>
            <consortium name="DOE Joint Genome Institute"/>
            <consortium name="Mycorrhizal Genomics Consortium"/>
            <person name="Kohler A."/>
            <person name="Kuo A."/>
            <person name="Nagy L.G."/>
            <person name="Floudas D."/>
            <person name="Copeland A."/>
            <person name="Barry K.W."/>
            <person name="Cichocki N."/>
            <person name="Veneault-Fourrey C."/>
            <person name="LaButti K."/>
            <person name="Lindquist E.A."/>
            <person name="Lipzen A."/>
            <person name="Lundell T."/>
            <person name="Morin E."/>
            <person name="Murat C."/>
            <person name="Riley R."/>
            <person name="Ohm R."/>
            <person name="Sun H."/>
            <person name="Tunlid A."/>
            <person name="Henrissat B."/>
            <person name="Grigoriev I.V."/>
            <person name="Hibbett D.S."/>
            <person name="Martin F."/>
        </authorList>
    </citation>
    <scope>NUCLEOTIDE SEQUENCE [LARGE SCALE GENOMIC DNA]</scope>
    <source>
        <strain evidence="8">MUT 4182</strain>
    </source>
</reference>
<evidence type="ECO:0000256" key="1">
    <source>
        <dbReference type="ARBA" id="ARBA00023157"/>
    </source>
</evidence>
<evidence type="ECO:0000256" key="5">
    <source>
        <dbReference type="SAM" id="SignalP"/>
    </source>
</evidence>
<keyword evidence="1" id="KW-1015">Disulfide bond</keyword>